<evidence type="ECO:0000256" key="1">
    <source>
        <dbReference type="SAM" id="Phobius"/>
    </source>
</evidence>
<comment type="caution">
    <text evidence="2">The sequence shown here is derived from an EMBL/GenBank/DDBJ whole genome shotgun (WGS) entry which is preliminary data.</text>
</comment>
<dbReference type="EMBL" id="JAGSSW010000003">
    <property type="protein sequence ID" value="MBR8463782.1"/>
    <property type="molecule type" value="Genomic_DNA"/>
</dbReference>
<keyword evidence="1" id="KW-1133">Transmembrane helix</keyword>
<keyword evidence="3" id="KW-1185">Reference proteome</keyword>
<protein>
    <submittedName>
        <fullName evidence="2">3-isopropylmalate dehydratase</fullName>
    </submittedName>
</protein>
<evidence type="ECO:0000313" key="3">
    <source>
        <dbReference type="Proteomes" id="UP000682951"/>
    </source>
</evidence>
<name>A0ABS5HJI1_9BACT</name>
<evidence type="ECO:0000313" key="2">
    <source>
        <dbReference type="EMBL" id="MBR8463782.1"/>
    </source>
</evidence>
<feature type="transmembrane region" description="Helical" evidence="1">
    <location>
        <begin position="20"/>
        <end position="41"/>
    </location>
</feature>
<organism evidence="2 3">
    <name type="scientific">Campylobacter anatolicus</name>
    <dbReference type="NCBI Taxonomy" id="2829105"/>
    <lineage>
        <taxon>Bacteria</taxon>
        <taxon>Pseudomonadati</taxon>
        <taxon>Campylobacterota</taxon>
        <taxon>Epsilonproteobacteria</taxon>
        <taxon>Campylobacterales</taxon>
        <taxon>Campylobacteraceae</taxon>
        <taxon>Campylobacter</taxon>
    </lineage>
</organism>
<feature type="transmembrane region" description="Helical" evidence="1">
    <location>
        <begin position="136"/>
        <end position="160"/>
    </location>
</feature>
<keyword evidence="1" id="KW-0812">Transmembrane</keyword>
<dbReference type="Proteomes" id="UP000682951">
    <property type="component" value="Unassembled WGS sequence"/>
</dbReference>
<feature type="transmembrane region" description="Helical" evidence="1">
    <location>
        <begin position="99"/>
        <end position="116"/>
    </location>
</feature>
<proteinExistence type="predicted"/>
<dbReference type="RefSeq" id="WP_212140383.1">
    <property type="nucleotide sequence ID" value="NZ_JAGSSW010000003.1"/>
</dbReference>
<keyword evidence="1" id="KW-0472">Membrane</keyword>
<feature type="transmembrane region" description="Helical" evidence="1">
    <location>
        <begin position="61"/>
        <end position="79"/>
    </location>
</feature>
<gene>
    <name evidence="2" type="ORF">KDD93_04225</name>
</gene>
<reference evidence="2 3" key="1">
    <citation type="submission" date="2021-04" db="EMBL/GenBank/DDBJ databases">
        <title>Molecular and phenotypic characterization and identification of bacterial isolates recovered from the Anatolian ground squirrels (Spermophilus xanthoprymnus) and which have the potential to form a new species in the Campylobacter genus.</title>
        <authorList>
            <person name="Aydin F."/>
            <person name="Abay S."/>
            <person name="Kayman T."/>
            <person name="Karakaya E."/>
            <person name="Mustak H.K."/>
            <person name="Mustak I.B."/>
            <person name="Bilgin N."/>
            <person name="Duzler A."/>
            <person name="Sahin O."/>
            <person name="Guran O."/>
            <person name="Saticioglu I.B."/>
        </authorList>
    </citation>
    <scope>NUCLEOTIDE SEQUENCE [LARGE SCALE GENOMIC DNA]</scope>
    <source>
        <strain evidence="3">faydin-G24</strain>
    </source>
</reference>
<accession>A0ABS5HJI1</accession>
<sequence length="165" mass="19176">MQKYDIAFAHLDQIMPFLNISSAGMFIGMQAGLIIVCRYFMRDKFDDEFKYITTLNLIKRFSIFLVIFLITIATTSILTDESDKLIKIANPMANAILTTKWTLETLLAINMTYIYFQYKKALNALRNREFIELDEILVVITYYLVPFNIIVSLTAVYLGISYKDF</sequence>